<protein>
    <submittedName>
        <fullName evidence="7">SCO family protein</fullName>
    </submittedName>
</protein>
<sequence>MNERNYLTLFALLLSLLIAGCSPGANEASEAPPLAGASIGGPFTLTNQDGERVSDSDFAGRYRLVYFGFTYCPDVCPVDLQLIGQGLRQLEASDPEVAAKVQPIFISVDPERDTPAVLKEYVAAFHPRLIGLTGTPEEIAAVAKNFGVYYMKEQTEGASEYLVNHSRIAMLFGPKGEPIAIIPHDQGAAAIAEELKRWVK</sequence>
<name>A0A2U2J2H4_9SPHN</name>
<dbReference type="InterPro" id="IPR036249">
    <property type="entry name" value="Thioredoxin-like_sf"/>
</dbReference>
<comment type="caution">
    <text evidence="7">The sequence shown here is derived from an EMBL/GenBank/DDBJ whole genome shotgun (WGS) entry which is preliminary data.</text>
</comment>
<evidence type="ECO:0000259" key="6">
    <source>
        <dbReference type="PROSITE" id="PS51352"/>
    </source>
</evidence>
<dbReference type="Pfam" id="PF02630">
    <property type="entry name" value="SCO1-SenC"/>
    <property type="match status" value="1"/>
</dbReference>
<comment type="similarity">
    <text evidence="1">Belongs to the SCO1/2 family.</text>
</comment>
<evidence type="ECO:0000256" key="4">
    <source>
        <dbReference type="PIRSR" id="PIRSR603782-2"/>
    </source>
</evidence>
<keyword evidence="2 3" id="KW-0186">Copper</keyword>
<dbReference type="AlphaFoldDB" id="A0A2U2J2H4"/>
<keyword evidence="8" id="KW-1185">Reference proteome</keyword>
<organism evidence="7 8">
    <name type="scientific">Allosphingosinicella humi</name>
    <dbReference type="NCBI Taxonomy" id="2068657"/>
    <lineage>
        <taxon>Bacteria</taxon>
        <taxon>Pseudomonadati</taxon>
        <taxon>Pseudomonadota</taxon>
        <taxon>Alphaproteobacteria</taxon>
        <taxon>Sphingomonadales</taxon>
        <taxon>Sphingomonadaceae</taxon>
        <taxon>Allosphingosinicella</taxon>
    </lineage>
</organism>
<dbReference type="InterPro" id="IPR013766">
    <property type="entry name" value="Thioredoxin_domain"/>
</dbReference>
<dbReference type="RefSeq" id="WP_109270653.1">
    <property type="nucleotide sequence ID" value="NZ_QFFF01000001.1"/>
</dbReference>
<dbReference type="PANTHER" id="PTHR12151">
    <property type="entry name" value="ELECTRON TRANSPORT PROTIN SCO1/SENC FAMILY MEMBER"/>
    <property type="match status" value="1"/>
</dbReference>
<gene>
    <name evidence="7" type="ORF">DF286_06270</name>
</gene>
<evidence type="ECO:0000256" key="5">
    <source>
        <dbReference type="SAM" id="SignalP"/>
    </source>
</evidence>
<keyword evidence="5" id="KW-0732">Signal</keyword>
<dbReference type="InterPro" id="IPR003782">
    <property type="entry name" value="SCO1/SenC"/>
</dbReference>
<evidence type="ECO:0000256" key="2">
    <source>
        <dbReference type="ARBA" id="ARBA00023008"/>
    </source>
</evidence>
<dbReference type="PROSITE" id="PS51257">
    <property type="entry name" value="PROKAR_LIPOPROTEIN"/>
    <property type="match status" value="1"/>
</dbReference>
<feature type="binding site" evidence="3">
    <location>
        <position position="72"/>
    </location>
    <ligand>
        <name>Cu cation</name>
        <dbReference type="ChEBI" id="CHEBI:23378"/>
    </ligand>
</feature>
<dbReference type="Gene3D" id="3.40.30.10">
    <property type="entry name" value="Glutaredoxin"/>
    <property type="match status" value="1"/>
</dbReference>
<dbReference type="PANTHER" id="PTHR12151:SF25">
    <property type="entry name" value="LINALOOL DEHYDRATASE_ISOMERASE DOMAIN-CONTAINING PROTEIN"/>
    <property type="match status" value="1"/>
</dbReference>
<evidence type="ECO:0000256" key="1">
    <source>
        <dbReference type="ARBA" id="ARBA00010996"/>
    </source>
</evidence>
<evidence type="ECO:0000313" key="7">
    <source>
        <dbReference type="EMBL" id="PWG02514.1"/>
    </source>
</evidence>
<evidence type="ECO:0000256" key="3">
    <source>
        <dbReference type="PIRSR" id="PIRSR603782-1"/>
    </source>
</evidence>
<feature type="binding site" evidence="3">
    <location>
        <position position="165"/>
    </location>
    <ligand>
        <name>Cu cation</name>
        <dbReference type="ChEBI" id="CHEBI:23378"/>
    </ligand>
</feature>
<proteinExistence type="inferred from homology"/>
<dbReference type="EMBL" id="QFFF01000001">
    <property type="protein sequence ID" value="PWG02514.1"/>
    <property type="molecule type" value="Genomic_DNA"/>
</dbReference>
<keyword evidence="3" id="KW-0479">Metal-binding</keyword>
<evidence type="ECO:0000313" key="8">
    <source>
        <dbReference type="Proteomes" id="UP000245916"/>
    </source>
</evidence>
<feature type="binding site" evidence="3">
    <location>
        <position position="76"/>
    </location>
    <ligand>
        <name>Cu cation</name>
        <dbReference type="ChEBI" id="CHEBI:23378"/>
    </ligand>
</feature>
<dbReference type="PROSITE" id="PS51352">
    <property type="entry name" value="THIOREDOXIN_2"/>
    <property type="match status" value="1"/>
</dbReference>
<dbReference type="FunFam" id="3.40.30.10:FF:000013">
    <property type="entry name" value="Blast:Protein SCO1 homolog, mitochondrial"/>
    <property type="match status" value="1"/>
</dbReference>
<dbReference type="SUPFAM" id="SSF52833">
    <property type="entry name" value="Thioredoxin-like"/>
    <property type="match status" value="1"/>
</dbReference>
<dbReference type="GO" id="GO:0046872">
    <property type="term" value="F:metal ion binding"/>
    <property type="evidence" value="ECO:0007669"/>
    <property type="project" value="UniProtKB-KW"/>
</dbReference>
<dbReference type="Proteomes" id="UP000245916">
    <property type="component" value="Unassembled WGS sequence"/>
</dbReference>
<keyword evidence="4" id="KW-1015">Disulfide bond</keyword>
<feature type="disulfide bond" description="Redox-active" evidence="4">
    <location>
        <begin position="72"/>
        <end position="76"/>
    </location>
</feature>
<dbReference type="CDD" id="cd02968">
    <property type="entry name" value="SCO"/>
    <property type="match status" value="1"/>
</dbReference>
<accession>A0A2U2J2H4</accession>
<feature type="domain" description="Thioredoxin" evidence="6">
    <location>
        <begin position="34"/>
        <end position="200"/>
    </location>
</feature>
<dbReference type="OrthoDB" id="9790194at2"/>
<reference evidence="7 8" key="1">
    <citation type="submission" date="2018-05" db="EMBL/GenBank/DDBJ databases">
        <title>Genome of Sphingosinicella humi QZX222.</title>
        <authorList>
            <person name="Qiao Z."/>
            <person name="Wang G."/>
        </authorList>
    </citation>
    <scope>NUCLEOTIDE SEQUENCE [LARGE SCALE GENOMIC DNA]</scope>
    <source>
        <strain evidence="7 8">QZX222</strain>
    </source>
</reference>
<feature type="signal peptide" evidence="5">
    <location>
        <begin position="1"/>
        <end position="27"/>
    </location>
</feature>
<feature type="chain" id="PRO_5015687399" evidence="5">
    <location>
        <begin position="28"/>
        <end position="200"/>
    </location>
</feature>